<dbReference type="Proteomes" id="UP000250043">
    <property type="component" value="Unassembled WGS sequence"/>
</dbReference>
<keyword evidence="2" id="KW-1185">Reference proteome</keyword>
<reference evidence="1 2" key="1">
    <citation type="submission" date="2016-07" db="EMBL/GenBank/DDBJ databases">
        <title>Draft genome of the white-rot fungus Obba rivulosa 3A-2.</title>
        <authorList>
            <consortium name="DOE Joint Genome Institute"/>
            <person name="Miettinen O."/>
            <person name="Riley R."/>
            <person name="Acob R."/>
            <person name="Barry K."/>
            <person name="Cullen D."/>
            <person name="De Vries R."/>
            <person name="Hainaut M."/>
            <person name="Hatakka A."/>
            <person name="Henrissat B."/>
            <person name="Hilden K."/>
            <person name="Kuo R."/>
            <person name="Labutti K."/>
            <person name="Lipzen A."/>
            <person name="Makela M.R."/>
            <person name="Sandor L."/>
            <person name="Spatafora J.W."/>
            <person name="Grigoriev I.V."/>
            <person name="Hibbett D.S."/>
        </authorList>
    </citation>
    <scope>NUCLEOTIDE SEQUENCE [LARGE SCALE GENOMIC DNA]</scope>
    <source>
        <strain evidence="1 2">3A-2</strain>
    </source>
</reference>
<name>A0A8E2ASN4_9APHY</name>
<dbReference type="EMBL" id="KV722409">
    <property type="protein sequence ID" value="OCH90198.1"/>
    <property type="molecule type" value="Genomic_DNA"/>
</dbReference>
<dbReference type="AlphaFoldDB" id="A0A8E2ASN4"/>
<sequence>MRCSFLSIILRSRRTGLDWHAPARARCTRGTRHEASSVTDTEGFGKLAHHVGANEHPRAVIPSFASLIRSVISLAMTSSLLLEDSISESVVEAEGAPVCRRSTVLPSRRCRHTRGGHSAVNFTVVRLTHCKPPSLGLSSALFSSKSFLGAGLSLPIKGSTTLKNHLVDPECIASASCIAASSVRIAISR</sequence>
<accession>A0A8E2ASN4</accession>
<protein>
    <submittedName>
        <fullName evidence="1">Uncharacterized protein</fullName>
    </submittedName>
</protein>
<organism evidence="1 2">
    <name type="scientific">Obba rivulosa</name>
    <dbReference type="NCBI Taxonomy" id="1052685"/>
    <lineage>
        <taxon>Eukaryota</taxon>
        <taxon>Fungi</taxon>
        <taxon>Dikarya</taxon>
        <taxon>Basidiomycota</taxon>
        <taxon>Agaricomycotina</taxon>
        <taxon>Agaricomycetes</taxon>
        <taxon>Polyporales</taxon>
        <taxon>Gelatoporiaceae</taxon>
        <taxon>Obba</taxon>
    </lineage>
</organism>
<gene>
    <name evidence="1" type="ORF">OBBRIDRAFT_618657</name>
</gene>
<proteinExistence type="predicted"/>
<evidence type="ECO:0000313" key="2">
    <source>
        <dbReference type="Proteomes" id="UP000250043"/>
    </source>
</evidence>
<evidence type="ECO:0000313" key="1">
    <source>
        <dbReference type="EMBL" id="OCH90198.1"/>
    </source>
</evidence>